<evidence type="ECO:0000313" key="3">
    <source>
        <dbReference type="EMBL" id="MFC5908210.1"/>
    </source>
</evidence>
<dbReference type="NCBIfam" id="NF041390">
    <property type="entry name" value="TadE_Rv3655c"/>
    <property type="match status" value="1"/>
</dbReference>
<dbReference type="EMBL" id="JBHSQJ010000051">
    <property type="protein sequence ID" value="MFC5908210.1"/>
    <property type="molecule type" value="Genomic_DNA"/>
</dbReference>
<evidence type="ECO:0000313" key="4">
    <source>
        <dbReference type="Proteomes" id="UP001596174"/>
    </source>
</evidence>
<comment type="caution">
    <text evidence="3">The sequence shown here is derived from an EMBL/GenBank/DDBJ whole genome shotgun (WGS) entry which is preliminary data.</text>
</comment>
<reference evidence="4" key="1">
    <citation type="journal article" date="2019" name="Int. J. Syst. Evol. Microbiol.">
        <title>The Global Catalogue of Microorganisms (GCM) 10K type strain sequencing project: providing services to taxonomists for standard genome sequencing and annotation.</title>
        <authorList>
            <consortium name="The Broad Institute Genomics Platform"/>
            <consortium name="The Broad Institute Genome Sequencing Center for Infectious Disease"/>
            <person name="Wu L."/>
            <person name="Ma J."/>
        </authorList>
    </citation>
    <scope>NUCLEOTIDE SEQUENCE [LARGE SCALE GENOMIC DNA]</scope>
    <source>
        <strain evidence="4">JCM 4816</strain>
    </source>
</reference>
<protein>
    <submittedName>
        <fullName evidence="3">TadE family type IV pilus minor pilin</fullName>
    </submittedName>
</protein>
<keyword evidence="1" id="KW-0812">Transmembrane</keyword>
<sequence>MGGDAGYATAELAVVLPALVLLLGVLLWGAVAGAAQLRCVDAAREGARAAARGDPEPAVQAAVRAAAPPGARVVVSWSGDLVRVAVTARSAGPGGFGRALSVGVGATAVARVEPDAEGAVR</sequence>
<keyword evidence="1" id="KW-1133">Transmembrane helix</keyword>
<evidence type="ECO:0000259" key="2">
    <source>
        <dbReference type="Pfam" id="PF07811"/>
    </source>
</evidence>
<dbReference type="InterPro" id="IPR049790">
    <property type="entry name" value="Rv3655c/TadE"/>
</dbReference>
<dbReference type="InterPro" id="IPR012495">
    <property type="entry name" value="TadE-like_dom"/>
</dbReference>
<dbReference type="Proteomes" id="UP001596174">
    <property type="component" value="Unassembled WGS sequence"/>
</dbReference>
<evidence type="ECO:0000256" key="1">
    <source>
        <dbReference type="SAM" id="Phobius"/>
    </source>
</evidence>
<gene>
    <name evidence="3" type="ORF">ACFP3V_13430</name>
</gene>
<keyword evidence="4" id="KW-1185">Reference proteome</keyword>
<feature type="transmembrane region" description="Helical" evidence="1">
    <location>
        <begin position="12"/>
        <end position="35"/>
    </location>
</feature>
<dbReference type="Pfam" id="PF07811">
    <property type="entry name" value="TadE"/>
    <property type="match status" value="1"/>
</dbReference>
<dbReference type="RefSeq" id="WP_380583252.1">
    <property type="nucleotide sequence ID" value="NZ_JBHSQJ010000051.1"/>
</dbReference>
<keyword evidence="1" id="KW-0472">Membrane</keyword>
<organism evidence="3 4">
    <name type="scientific">Streptacidiphilus monticola</name>
    <dbReference type="NCBI Taxonomy" id="2161674"/>
    <lineage>
        <taxon>Bacteria</taxon>
        <taxon>Bacillati</taxon>
        <taxon>Actinomycetota</taxon>
        <taxon>Actinomycetes</taxon>
        <taxon>Kitasatosporales</taxon>
        <taxon>Streptomycetaceae</taxon>
        <taxon>Streptacidiphilus</taxon>
    </lineage>
</organism>
<proteinExistence type="predicted"/>
<accession>A0ABW1G0D0</accession>
<feature type="domain" description="TadE-like" evidence="2">
    <location>
        <begin position="6"/>
        <end position="48"/>
    </location>
</feature>
<name>A0ABW1G0D0_9ACTN</name>